<proteinExistence type="predicted"/>
<accession>A0A9K3CMG4</accession>
<evidence type="ECO:0000313" key="1">
    <source>
        <dbReference type="EMBL" id="GIQ79818.1"/>
    </source>
</evidence>
<comment type="caution">
    <text evidence="1">The sequence shown here is derived from an EMBL/GenBank/DDBJ whole genome shotgun (WGS) entry which is preliminary data.</text>
</comment>
<dbReference type="AlphaFoldDB" id="A0A9K3CMG4"/>
<dbReference type="Proteomes" id="UP000265618">
    <property type="component" value="Unassembled WGS sequence"/>
</dbReference>
<dbReference type="EMBL" id="BDIP01000060">
    <property type="protein sequence ID" value="GIQ79818.1"/>
    <property type="molecule type" value="Genomic_DNA"/>
</dbReference>
<organism evidence="1 2">
    <name type="scientific">Kipferlia bialata</name>
    <dbReference type="NCBI Taxonomy" id="797122"/>
    <lineage>
        <taxon>Eukaryota</taxon>
        <taxon>Metamonada</taxon>
        <taxon>Carpediemonas-like organisms</taxon>
        <taxon>Kipferlia</taxon>
    </lineage>
</organism>
<name>A0A9K3CMG4_9EUKA</name>
<keyword evidence="2" id="KW-1185">Reference proteome</keyword>
<sequence length="117" mass="13066">MRVWTEISVSRSKEGTLLPQWYKHVPKDIETLTATTQMDTAKQVASAIMAIKSRHDTKRHADAKCVLVLDQIVSLDKTVCDLPSEHCHSLPLLTSCVERELVLTSTSILVWGHLDAS</sequence>
<protein>
    <submittedName>
        <fullName evidence="1">Uncharacterized protein</fullName>
    </submittedName>
</protein>
<reference evidence="1 2" key="1">
    <citation type="journal article" date="2018" name="PLoS ONE">
        <title>The draft genome of Kipferlia bialata reveals reductive genome evolution in fornicate parasites.</title>
        <authorList>
            <person name="Tanifuji G."/>
            <person name="Takabayashi S."/>
            <person name="Kume K."/>
            <person name="Takagi M."/>
            <person name="Nakayama T."/>
            <person name="Kamikawa R."/>
            <person name="Inagaki Y."/>
            <person name="Hashimoto T."/>
        </authorList>
    </citation>
    <scope>NUCLEOTIDE SEQUENCE [LARGE SCALE GENOMIC DNA]</scope>
    <source>
        <strain evidence="1">NY0173</strain>
    </source>
</reference>
<gene>
    <name evidence="1" type="ORF">KIPB_000517</name>
</gene>
<evidence type="ECO:0000313" key="2">
    <source>
        <dbReference type="Proteomes" id="UP000265618"/>
    </source>
</evidence>